<gene>
    <name evidence="6" type="ORF">F2B50_16075</name>
    <name evidence="7" type="ORF">FPF71_16075</name>
</gene>
<keyword evidence="8" id="KW-1185">Reference proteome</keyword>
<evidence type="ECO:0000256" key="3">
    <source>
        <dbReference type="ARBA" id="ARBA00023098"/>
    </source>
</evidence>
<dbReference type="Pfam" id="PF01734">
    <property type="entry name" value="Patatin"/>
    <property type="match status" value="1"/>
</dbReference>
<protein>
    <submittedName>
        <fullName evidence="6">Patatin-like phospholipase family protein</fullName>
    </submittedName>
</protein>
<dbReference type="EMBL" id="VMBF01000011">
    <property type="protein sequence ID" value="TSJ72907.1"/>
    <property type="molecule type" value="Genomic_DNA"/>
</dbReference>
<evidence type="ECO:0000256" key="1">
    <source>
        <dbReference type="ARBA" id="ARBA00022801"/>
    </source>
</evidence>
<feature type="active site" description="Nucleophile" evidence="4">
    <location>
        <position position="47"/>
    </location>
</feature>
<dbReference type="InterPro" id="IPR002641">
    <property type="entry name" value="PNPLA_dom"/>
</dbReference>
<dbReference type="AlphaFoldDB" id="A0A5M7B255"/>
<dbReference type="SUPFAM" id="SSF52151">
    <property type="entry name" value="FabD/lysophospholipase-like"/>
    <property type="match status" value="1"/>
</dbReference>
<proteinExistence type="predicted"/>
<reference evidence="6 9" key="1">
    <citation type="journal article" date="2015" name="Int. J. Syst. Evol. Microbiol.">
        <title>Algibacter amylolyticus sp. nov., isolated from intertidal sediment.</title>
        <authorList>
            <person name="Zhang D.C."/>
            <person name="Wu J."/>
            <person name="Neuner K."/>
            <person name="Yao J."/>
            <person name="Margesin R."/>
        </authorList>
    </citation>
    <scope>NUCLEOTIDE SEQUENCE [LARGE SCALE GENOMIC DNA]</scope>
    <source>
        <strain evidence="6 9">RU-4-M-4</strain>
    </source>
</reference>
<evidence type="ECO:0000313" key="7">
    <source>
        <dbReference type="EMBL" id="TSJ72907.1"/>
    </source>
</evidence>
<feature type="short sequence motif" description="DGA/G" evidence="4">
    <location>
        <begin position="159"/>
        <end position="161"/>
    </location>
</feature>
<dbReference type="InterPro" id="IPR050301">
    <property type="entry name" value="NTE"/>
</dbReference>
<evidence type="ECO:0000259" key="5">
    <source>
        <dbReference type="PROSITE" id="PS51635"/>
    </source>
</evidence>
<comment type="caution">
    <text evidence="6">The sequence shown here is derived from an EMBL/GenBank/DDBJ whole genome shotgun (WGS) entry which is preliminary data.</text>
</comment>
<evidence type="ECO:0000313" key="9">
    <source>
        <dbReference type="Proteomes" id="UP000322315"/>
    </source>
</evidence>
<evidence type="ECO:0000313" key="6">
    <source>
        <dbReference type="EMBL" id="KAA5821395.1"/>
    </source>
</evidence>
<dbReference type="PROSITE" id="PS51635">
    <property type="entry name" value="PNPLA"/>
    <property type="match status" value="1"/>
</dbReference>
<feature type="domain" description="PNPLA" evidence="5">
    <location>
        <begin position="14"/>
        <end position="172"/>
    </location>
</feature>
<evidence type="ECO:0000313" key="8">
    <source>
        <dbReference type="Proteomes" id="UP000315145"/>
    </source>
</evidence>
<feature type="active site" description="Proton acceptor" evidence="4">
    <location>
        <position position="159"/>
    </location>
</feature>
<feature type="short sequence motif" description="GXSXG" evidence="4">
    <location>
        <begin position="45"/>
        <end position="49"/>
    </location>
</feature>
<dbReference type="PANTHER" id="PTHR14226">
    <property type="entry name" value="NEUROPATHY TARGET ESTERASE/SWISS CHEESE D.MELANOGASTER"/>
    <property type="match status" value="1"/>
</dbReference>
<reference evidence="7 8" key="2">
    <citation type="submission" date="2019-07" db="EMBL/GenBank/DDBJ databases">
        <title>Algibacter marinivivus sp. nov., isolated from the surface of a marine red alga.</title>
        <authorList>
            <person name="Zhong X."/>
            <person name="Xu W."/>
            <person name="Zhang Y."/>
            <person name="Zhang Q."/>
            <person name="Du Z."/>
        </authorList>
    </citation>
    <scope>NUCLEOTIDE SEQUENCE [LARGE SCALE GENOMIC DNA]</scope>
    <source>
        <strain evidence="7 8">RU-4-M-4</strain>
    </source>
</reference>
<dbReference type="Proteomes" id="UP000322315">
    <property type="component" value="Unassembled WGS sequence"/>
</dbReference>
<dbReference type="Proteomes" id="UP000315145">
    <property type="component" value="Unassembled WGS sequence"/>
</dbReference>
<evidence type="ECO:0000256" key="4">
    <source>
        <dbReference type="PROSITE-ProRule" id="PRU01161"/>
    </source>
</evidence>
<keyword evidence="2 4" id="KW-0442">Lipid degradation</keyword>
<sequence>MIKLSDLSNKTIGLVLSGGGVKGVAHVGVIKALLEHGIVPDIVSGASAGGIVGALYANGIEPEDMLHFFKETPLLKYNLLTINKPGLFDTSKYLVFFEKYFPTNTFEALEKKLFIVATNLETGESEFFNQGELINKVLASAALPPVFSPVTINGQLYADGGIMNNFPVDPLIDTTDFIIGSYTTAMKVVGENELKNSFQLSQRANLLMLHSNVRDKLSIPDLLFTPNHLDVIGVLDKKGIEKAYTIGYDYASSLLDNNL</sequence>
<keyword evidence="1 4" id="KW-0378">Hydrolase</keyword>
<keyword evidence="3 4" id="KW-0443">Lipid metabolism</keyword>
<dbReference type="GO" id="GO:0016042">
    <property type="term" value="P:lipid catabolic process"/>
    <property type="evidence" value="ECO:0007669"/>
    <property type="project" value="UniProtKB-UniRule"/>
</dbReference>
<reference evidence="6" key="3">
    <citation type="submission" date="2019-09" db="EMBL/GenBank/DDBJ databases">
        <authorList>
            <person name="Zhang D.-C."/>
        </authorList>
    </citation>
    <scope>NUCLEOTIDE SEQUENCE</scope>
    <source>
        <strain evidence="6">RU-4-M-4</strain>
    </source>
</reference>
<evidence type="ECO:0000256" key="2">
    <source>
        <dbReference type="ARBA" id="ARBA00022963"/>
    </source>
</evidence>
<dbReference type="InterPro" id="IPR016035">
    <property type="entry name" value="Acyl_Trfase/lysoPLipase"/>
</dbReference>
<dbReference type="PANTHER" id="PTHR14226:SF29">
    <property type="entry name" value="NEUROPATHY TARGET ESTERASE SWS"/>
    <property type="match status" value="1"/>
</dbReference>
<organism evidence="6 9">
    <name type="scientific">Algibacter amylolyticus</name>
    <dbReference type="NCBI Taxonomy" id="1608400"/>
    <lineage>
        <taxon>Bacteria</taxon>
        <taxon>Pseudomonadati</taxon>
        <taxon>Bacteroidota</taxon>
        <taxon>Flavobacteriia</taxon>
        <taxon>Flavobacteriales</taxon>
        <taxon>Flavobacteriaceae</taxon>
        <taxon>Algibacter</taxon>
    </lineage>
</organism>
<feature type="short sequence motif" description="GXGXXG" evidence="4">
    <location>
        <begin position="18"/>
        <end position="23"/>
    </location>
</feature>
<name>A0A5M7B255_9FLAO</name>
<dbReference type="Gene3D" id="3.40.1090.10">
    <property type="entry name" value="Cytosolic phospholipase A2 catalytic domain"/>
    <property type="match status" value="2"/>
</dbReference>
<dbReference type="GO" id="GO:0016787">
    <property type="term" value="F:hydrolase activity"/>
    <property type="evidence" value="ECO:0007669"/>
    <property type="project" value="UniProtKB-UniRule"/>
</dbReference>
<dbReference type="OrthoDB" id="9770965at2"/>
<dbReference type="RefSeq" id="WP_144117950.1">
    <property type="nucleotide sequence ID" value="NZ_JACHGE010000003.1"/>
</dbReference>
<dbReference type="CDD" id="cd07205">
    <property type="entry name" value="Pat_PNPLA6_PNPLA7_NTE1_like"/>
    <property type="match status" value="1"/>
</dbReference>
<dbReference type="EMBL" id="VWRS01000011">
    <property type="protein sequence ID" value="KAA5821395.1"/>
    <property type="molecule type" value="Genomic_DNA"/>
</dbReference>
<accession>A0A5M7B255</accession>